<gene>
    <name evidence="1" type="ORF">RPERSI_LOCUS34212</name>
</gene>
<organism evidence="1 2">
    <name type="scientific">Racocetra persica</name>
    <dbReference type="NCBI Taxonomy" id="160502"/>
    <lineage>
        <taxon>Eukaryota</taxon>
        <taxon>Fungi</taxon>
        <taxon>Fungi incertae sedis</taxon>
        <taxon>Mucoromycota</taxon>
        <taxon>Glomeromycotina</taxon>
        <taxon>Glomeromycetes</taxon>
        <taxon>Diversisporales</taxon>
        <taxon>Gigasporaceae</taxon>
        <taxon>Racocetra</taxon>
    </lineage>
</organism>
<feature type="non-terminal residue" evidence="1">
    <location>
        <position position="110"/>
    </location>
</feature>
<evidence type="ECO:0000313" key="2">
    <source>
        <dbReference type="Proteomes" id="UP000789920"/>
    </source>
</evidence>
<dbReference type="EMBL" id="CAJVQC010151902">
    <property type="protein sequence ID" value="CAG8846575.1"/>
    <property type="molecule type" value="Genomic_DNA"/>
</dbReference>
<feature type="non-terminal residue" evidence="1">
    <location>
        <position position="1"/>
    </location>
</feature>
<reference evidence="1" key="1">
    <citation type="submission" date="2021-06" db="EMBL/GenBank/DDBJ databases">
        <authorList>
            <person name="Kallberg Y."/>
            <person name="Tangrot J."/>
            <person name="Rosling A."/>
        </authorList>
    </citation>
    <scope>NUCLEOTIDE SEQUENCE</scope>
    <source>
        <strain evidence="1">MA461A</strain>
    </source>
</reference>
<protein>
    <submittedName>
        <fullName evidence="1">6994_t:CDS:1</fullName>
    </submittedName>
</protein>
<sequence length="110" mass="12343">GSKDNFQITTDKLETSTDVTTVESCPVDEPLSASPNSASLEREENFLRQLGWQKPYDKDVDSNKWAITEEEKRLFINLVRALNGVSITGTNDVLSNGEIDRAKRKWAAIK</sequence>
<evidence type="ECO:0000313" key="1">
    <source>
        <dbReference type="EMBL" id="CAG8846575.1"/>
    </source>
</evidence>
<proteinExistence type="predicted"/>
<keyword evidence="2" id="KW-1185">Reference proteome</keyword>
<dbReference type="Proteomes" id="UP000789920">
    <property type="component" value="Unassembled WGS sequence"/>
</dbReference>
<name>A0ACA9SS28_9GLOM</name>
<accession>A0ACA9SS28</accession>
<comment type="caution">
    <text evidence="1">The sequence shown here is derived from an EMBL/GenBank/DDBJ whole genome shotgun (WGS) entry which is preliminary data.</text>
</comment>